<dbReference type="InterPro" id="IPR042470">
    <property type="entry name" value="RMI1_N_C_sf"/>
</dbReference>
<feature type="region of interest" description="Disordered" evidence="3">
    <location>
        <begin position="808"/>
        <end position="864"/>
    </location>
</feature>
<dbReference type="InterPro" id="IPR013894">
    <property type="entry name" value="RMI1_OB"/>
</dbReference>
<evidence type="ECO:0000256" key="2">
    <source>
        <dbReference type="ARBA" id="ARBA00018987"/>
    </source>
</evidence>
<evidence type="ECO:0000313" key="7">
    <source>
        <dbReference type="WBParaSite" id="PgR057_g027_t04"/>
    </source>
</evidence>
<dbReference type="Pfam" id="PF08585">
    <property type="entry name" value="RMI1_N_C"/>
    <property type="match status" value="1"/>
</dbReference>
<dbReference type="SMART" id="SM01161">
    <property type="entry name" value="DUF1767"/>
    <property type="match status" value="1"/>
</dbReference>
<feature type="domain" description="RMI1 N-terminal" evidence="5">
    <location>
        <begin position="21"/>
        <end position="70"/>
    </location>
</feature>
<keyword evidence="6" id="KW-1185">Reference proteome</keyword>
<evidence type="ECO:0000313" key="8">
    <source>
        <dbReference type="WBParaSite" id="PgR057_g027_t05"/>
    </source>
</evidence>
<dbReference type="InterPro" id="IPR049363">
    <property type="entry name" value="RMI1_N"/>
</dbReference>
<name>A0A915BT44_PARUN</name>
<dbReference type="WBParaSite" id="PgR057_g027_t04">
    <property type="protein sequence ID" value="PgR057_g027_t04"/>
    <property type="gene ID" value="PgR057_g027"/>
</dbReference>
<organism evidence="6 7">
    <name type="scientific">Parascaris univalens</name>
    <name type="common">Nematode worm</name>
    <dbReference type="NCBI Taxonomy" id="6257"/>
    <lineage>
        <taxon>Eukaryota</taxon>
        <taxon>Metazoa</taxon>
        <taxon>Ecdysozoa</taxon>
        <taxon>Nematoda</taxon>
        <taxon>Chromadorea</taxon>
        <taxon>Rhabditida</taxon>
        <taxon>Spirurina</taxon>
        <taxon>Ascaridomorpha</taxon>
        <taxon>Ascaridoidea</taxon>
        <taxon>Ascarididae</taxon>
        <taxon>Parascaris</taxon>
    </lineage>
</organism>
<dbReference type="InterPro" id="IPR044881">
    <property type="entry name" value="RMI1_N_N_sf"/>
</dbReference>
<comment type="similarity">
    <text evidence="1">Belongs to the RMI1 family.</text>
</comment>
<feature type="domain" description="RecQ mediated genome instability protein 1 OB-fold" evidence="4">
    <location>
        <begin position="83"/>
        <end position="205"/>
    </location>
</feature>
<feature type="region of interest" description="Disordered" evidence="3">
    <location>
        <begin position="465"/>
        <end position="501"/>
    </location>
</feature>
<dbReference type="Gene3D" id="1.10.8.1020">
    <property type="entry name" value="RecQ-mediated genome instability protein 1, N-terminal domain"/>
    <property type="match status" value="1"/>
</dbReference>
<evidence type="ECO:0000259" key="5">
    <source>
        <dbReference type="Pfam" id="PF21000"/>
    </source>
</evidence>
<feature type="compositionally biased region" description="Basic and acidic residues" evidence="3">
    <location>
        <begin position="829"/>
        <end position="847"/>
    </location>
</feature>
<dbReference type="GO" id="GO:0016604">
    <property type="term" value="C:nuclear body"/>
    <property type="evidence" value="ECO:0007669"/>
    <property type="project" value="TreeGrafter"/>
</dbReference>
<evidence type="ECO:0000313" key="6">
    <source>
        <dbReference type="Proteomes" id="UP000887569"/>
    </source>
</evidence>
<dbReference type="PANTHER" id="PTHR14790:SF15">
    <property type="entry name" value="RECQ-MEDIATED GENOME INSTABILITY PROTEIN 1"/>
    <property type="match status" value="1"/>
</dbReference>
<evidence type="ECO:0000256" key="1">
    <source>
        <dbReference type="ARBA" id="ARBA00006395"/>
    </source>
</evidence>
<reference evidence="7 8" key="1">
    <citation type="submission" date="2022-11" db="UniProtKB">
        <authorList>
            <consortium name="WormBaseParasite"/>
        </authorList>
    </citation>
    <scope>IDENTIFICATION</scope>
</reference>
<dbReference type="Proteomes" id="UP000887569">
    <property type="component" value="Unplaced"/>
</dbReference>
<feature type="compositionally biased region" description="Polar residues" evidence="3">
    <location>
        <begin position="848"/>
        <end position="863"/>
    </location>
</feature>
<feature type="region of interest" description="Disordered" evidence="3">
    <location>
        <begin position="911"/>
        <end position="931"/>
    </location>
</feature>
<dbReference type="PANTHER" id="PTHR14790">
    <property type="entry name" value="RECQ-MEDIATED GENOME INSTABILITY PROTEIN 1 RMI1"/>
    <property type="match status" value="1"/>
</dbReference>
<dbReference type="AlphaFoldDB" id="A0A915BT44"/>
<dbReference type="Pfam" id="PF21000">
    <property type="entry name" value="RMI1_N_N"/>
    <property type="match status" value="1"/>
</dbReference>
<accession>A0A915BT44</accession>
<dbReference type="WBParaSite" id="PgR057_g027_t05">
    <property type="protein sequence ID" value="PgR057_g027_t05"/>
    <property type="gene ID" value="PgR057_g027"/>
</dbReference>
<evidence type="ECO:0000256" key="3">
    <source>
        <dbReference type="SAM" id="MobiDB-lite"/>
    </source>
</evidence>
<protein>
    <recommendedName>
        <fullName evidence="2">RecQ-mediated genome instability protein 1</fullName>
    </recommendedName>
</protein>
<sequence>LGERELGLSIMERDLVESFFAHRHIILNDEWFDEVLKYLRNELNSSKNETTASLCDQVFEQWLFSDLCSSTRPVLRLPPYSKKIVLKDRCTLQVDWIVDISRSAYSQFRLLREHFTDNSGFDCDAVDDNHSERKSSQFLVMEVTDGQRKLRAISIGDIAGLSVNSTPGTKIHLIADVVCRRNILTLTPFNTQILGGDVDTLVDRNTPVDIIVRRLNIDESRLQMIERVEKSVMNADEEPEKKEIMEVEGADMPVAVEKDTEGNQSGELARNERIIDDVVKKLRKSEEMSAECGAKTVAIGDCAGDKVDTTTLRTESECVENMTDEVAEATIVPMKPTVRKTAEREDFERSSTLKLQNGITLKIIPHKEPQMGNEIVEVKRNDAKEDSGNQLIGWNKRTLDEATIKEIDLKLKRIANNKYKGRPVGMRTITAYYAPVRRLRESESGKSKTSYESLLVEADSARKMEAVDTDSRSPSFQAASNDNSNGPCVSKDPHPRCQVPAAEGGLSHCRQAPELENSGQRSYDQVPKLEYVNRLTCGQMRAVESADRPTSDKILELKDRTHPSCRQLPTSADTNRHDVRQEPLLENVDSVADRRLERLNERDANISQVFQKASDLHNTLPFAASYEQLADHISRGSFIEKLDRMVEKKADTTHVTNIESRATISENMLKSNPPQSSSIKLSLQRKEHAHSATRIYRMRINNKECRRGSSGSARWNTSRNRTNETIYSMKHNDSGIIPSIYETKRGDISPTSKAIRILNASFAKASYTDTELNIMAPQRTDARGNTLSTYTYKNDGYRLDEVKTSKKHEALNAVQPSVSSFGMKPPSTTEERNDDVSDAENHKERSSVLDSGNPLITPSTSRPINEVQPPQIVLKTDQPVAVVDERLSLTPRKRRLNEYCSSNDIVPYKTSSRRYSHENERSVTGTDGKDIDVSSSASHSITLSRPFTLFDVQASSAERSASSDYTIIRRFQRFRIMTLADVHRSRRFWMIPQRKKVQPINCEVVGSLQVSNDGWMVSVLVSDHTARDLFCNVENDTLERLLGFSFKDCKRLFATKERQKLLQYKRRTTNVLQLFTRLDLLLTIEFSPSFDIIPLIVDITNLAGALGIC</sequence>
<dbReference type="GO" id="GO:0031422">
    <property type="term" value="C:RecQ family helicase-topoisomerase III complex"/>
    <property type="evidence" value="ECO:0007669"/>
    <property type="project" value="TreeGrafter"/>
</dbReference>
<evidence type="ECO:0000259" key="4">
    <source>
        <dbReference type="Pfam" id="PF08585"/>
    </source>
</evidence>
<dbReference type="GO" id="GO:0000712">
    <property type="term" value="P:resolution of meiotic recombination intermediates"/>
    <property type="evidence" value="ECO:0007669"/>
    <property type="project" value="TreeGrafter"/>
</dbReference>
<feature type="compositionally biased region" description="Polar residues" evidence="3">
    <location>
        <begin position="472"/>
        <end position="487"/>
    </location>
</feature>
<feature type="compositionally biased region" description="Basic and acidic residues" evidence="3">
    <location>
        <begin position="915"/>
        <end position="931"/>
    </location>
</feature>
<dbReference type="GO" id="GO:0000724">
    <property type="term" value="P:double-strand break repair via homologous recombination"/>
    <property type="evidence" value="ECO:0007669"/>
    <property type="project" value="TreeGrafter"/>
</dbReference>
<proteinExistence type="inferred from homology"/>
<dbReference type="Gene3D" id="2.40.50.770">
    <property type="entry name" value="RecQ-mediated genome instability protein Rmi1, C-terminal domain"/>
    <property type="match status" value="1"/>
</dbReference>